<dbReference type="SUPFAM" id="SSF56235">
    <property type="entry name" value="N-terminal nucleophile aminohydrolases (Ntn hydrolases)"/>
    <property type="match status" value="1"/>
</dbReference>
<evidence type="ECO:0000313" key="3">
    <source>
        <dbReference type="Proteomes" id="UP000777774"/>
    </source>
</evidence>
<organism evidence="2 3">
    <name type="scientific">Cellulomonas septica</name>
    <dbReference type="NCBI Taxonomy" id="285080"/>
    <lineage>
        <taxon>Bacteria</taxon>
        <taxon>Bacillati</taxon>
        <taxon>Actinomycetota</taxon>
        <taxon>Actinomycetes</taxon>
        <taxon>Micrococcales</taxon>
        <taxon>Cellulomonadaceae</taxon>
        <taxon>Cellulomonas</taxon>
    </lineage>
</organism>
<feature type="region of interest" description="Disordered" evidence="1">
    <location>
        <begin position="1"/>
        <end position="23"/>
    </location>
</feature>
<dbReference type="Gene3D" id="3.60.20.10">
    <property type="entry name" value="Glutamine Phosphoribosylpyrophosphate, subunit 1, domain 1"/>
    <property type="match status" value="1"/>
</dbReference>
<accession>A0ABX1K4F2</accession>
<dbReference type="EMBL" id="JAAXOY010000348">
    <property type="protein sequence ID" value="NKY40416.1"/>
    <property type="molecule type" value="Genomic_DNA"/>
</dbReference>
<proteinExistence type="predicted"/>
<feature type="non-terminal residue" evidence="2">
    <location>
        <position position="1"/>
    </location>
</feature>
<keyword evidence="3" id="KW-1185">Reference proteome</keyword>
<evidence type="ECO:0000256" key="1">
    <source>
        <dbReference type="SAM" id="MobiDB-lite"/>
    </source>
</evidence>
<gene>
    <name evidence="2" type="ORF">HGA02_13000</name>
</gene>
<reference evidence="2 3" key="1">
    <citation type="submission" date="2020-04" db="EMBL/GenBank/DDBJ databases">
        <title>MicrobeNet Type strains.</title>
        <authorList>
            <person name="Nicholson A.C."/>
        </authorList>
    </citation>
    <scope>NUCLEOTIDE SEQUENCE [LARGE SCALE GENOMIC DNA]</scope>
    <source>
        <strain evidence="2 3">ATCC BAA-787</strain>
    </source>
</reference>
<dbReference type="Pfam" id="PF01804">
    <property type="entry name" value="Penicil_amidase"/>
    <property type="match status" value="1"/>
</dbReference>
<dbReference type="Proteomes" id="UP000777774">
    <property type="component" value="Unassembled WGS sequence"/>
</dbReference>
<dbReference type="InterPro" id="IPR029055">
    <property type="entry name" value="Ntn_hydrolases_N"/>
</dbReference>
<dbReference type="PANTHER" id="PTHR34218:SF4">
    <property type="entry name" value="ACYL-HOMOSERINE LACTONE ACYLASE QUIP"/>
    <property type="match status" value="1"/>
</dbReference>
<evidence type="ECO:0000313" key="2">
    <source>
        <dbReference type="EMBL" id="NKY40416.1"/>
    </source>
</evidence>
<dbReference type="RefSeq" id="WP_168679362.1">
    <property type="nucleotide sequence ID" value="NZ_JAAXOY010000348.1"/>
</dbReference>
<sequence>RAALEDVAAGAHAPRTDGTAADDEPATWADLHRLHPLHVLDEVPGCASPFVVDAGVGGDTECVRSTSSTPGVTHRSWRGSVARYVWDLADRERSRWNVPFGASGVPGDPHALDQLDTWLEARTTEVVTDWDRLHREDLP</sequence>
<comment type="caution">
    <text evidence="2">The sequence shown here is derived from an EMBL/GenBank/DDBJ whole genome shotgun (WGS) entry which is preliminary data.</text>
</comment>
<name>A0ABX1K4F2_9CELL</name>
<dbReference type="PANTHER" id="PTHR34218">
    <property type="entry name" value="PEPTIDASE S45 PENICILLIN AMIDASE"/>
    <property type="match status" value="1"/>
</dbReference>
<dbReference type="InterPro" id="IPR002692">
    <property type="entry name" value="S45"/>
</dbReference>
<protein>
    <submittedName>
        <fullName evidence="2">Penicillin acylase family protein</fullName>
    </submittedName>
</protein>